<dbReference type="EMBL" id="JOJP01000001">
    <property type="protein sequence ID" value="KEI72454.1"/>
    <property type="molecule type" value="Genomic_DNA"/>
</dbReference>
<dbReference type="GO" id="GO:0015562">
    <property type="term" value="F:efflux transmembrane transporter activity"/>
    <property type="evidence" value="ECO:0007669"/>
    <property type="project" value="TreeGrafter"/>
</dbReference>
<comment type="caution">
    <text evidence="4">The sequence shown here is derived from an EMBL/GenBank/DDBJ whole genome shotgun (WGS) entry which is preliminary data.</text>
</comment>
<dbReference type="Gene3D" id="1.10.287.470">
    <property type="entry name" value="Helix hairpin bin"/>
    <property type="match status" value="1"/>
</dbReference>
<sequence length="237" mass="26016">MGSLQSLESIAVVSQVDGVVESYAHDVGEQTSGGTSLVTINQEDYLLAMERAKASLAQANAELVVKKSRYDRYKHLVAQNNLAREQLENAEADYLVSKADLRLQEVSLGEAELALARTQITAENGLWVSERLINKGDWVHSGQKLYQLEQIEKLKAVVYVTEEHVNSFASGQGVTLTAEAVPGHYFSGHIRTIAIQTDTTRNSYPVEIVIDNPGMILRPGFTVDAEVSLTNLVAEEE</sequence>
<evidence type="ECO:0000313" key="4">
    <source>
        <dbReference type="EMBL" id="KEI72454.1"/>
    </source>
</evidence>
<dbReference type="AlphaFoldDB" id="A0A081KE78"/>
<accession>A0A081KE78</accession>
<proteinExistence type="inferred from homology"/>
<keyword evidence="5" id="KW-1185">Reference proteome</keyword>
<evidence type="ECO:0000259" key="3">
    <source>
        <dbReference type="Pfam" id="PF25954"/>
    </source>
</evidence>
<dbReference type="Gene3D" id="2.40.30.170">
    <property type="match status" value="1"/>
</dbReference>
<dbReference type="InterPro" id="IPR058792">
    <property type="entry name" value="Beta-barrel_RND_2"/>
</dbReference>
<name>A0A081KE78_9GAMM</name>
<evidence type="ECO:0000256" key="1">
    <source>
        <dbReference type="ARBA" id="ARBA00009477"/>
    </source>
</evidence>
<dbReference type="SUPFAM" id="SSF111369">
    <property type="entry name" value="HlyD-like secretion proteins"/>
    <property type="match status" value="1"/>
</dbReference>
<dbReference type="Pfam" id="PF25954">
    <property type="entry name" value="Beta-barrel_RND_2"/>
    <property type="match status" value="1"/>
</dbReference>
<dbReference type="PANTHER" id="PTHR30469:SF33">
    <property type="entry name" value="SLR1207 PROTEIN"/>
    <property type="match status" value="1"/>
</dbReference>
<reference evidence="4 5" key="1">
    <citation type="submission" date="2014-06" db="EMBL/GenBank/DDBJ databases">
        <title>Whole Genome Sequences of Three Symbiotic Endozoicomonas Bacteria.</title>
        <authorList>
            <person name="Neave M.J."/>
            <person name="Apprill A."/>
            <person name="Voolstra C.R."/>
        </authorList>
    </citation>
    <scope>NUCLEOTIDE SEQUENCE [LARGE SCALE GENOMIC DNA]</scope>
    <source>
        <strain evidence="4 5">DSM 22380</strain>
    </source>
</reference>
<gene>
    <name evidence="4" type="ORF">GV64_18505</name>
</gene>
<organism evidence="4 5">
    <name type="scientific">Endozoicomonas elysicola</name>
    <dbReference type="NCBI Taxonomy" id="305900"/>
    <lineage>
        <taxon>Bacteria</taxon>
        <taxon>Pseudomonadati</taxon>
        <taxon>Pseudomonadota</taxon>
        <taxon>Gammaproteobacteria</taxon>
        <taxon>Oceanospirillales</taxon>
        <taxon>Endozoicomonadaceae</taxon>
        <taxon>Endozoicomonas</taxon>
    </lineage>
</organism>
<evidence type="ECO:0000256" key="2">
    <source>
        <dbReference type="SAM" id="Coils"/>
    </source>
</evidence>
<dbReference type="Proteomes" id="UP000027997">
    <property type="component" value="Unassembled WGS sequence"/>
</dbReference>
<dbReference type="eggNOG" id="COG1566">
    <property type="taxonomic scope" value="Bacteria"/>
</dbReference>
<dbReference type="STRING" id="305900.GV64_18505"/>
<dbReference type="GO" id="GO:1990281">
    <property type="term" value="C:efflux pump complex"/>
    <property type="evidence" value="ECO:0007669"/>
    <property type="project" value="TreeGrafter"/>
</dbReference>
<dbReference type="InterPro" id="IPR006143">
    <property type="entry name" value="RND_pump_MFP"/>
</dbReference>
<dbReference type="PANTHER" id="PTHR30469">
    <property type="entry name" value="MULTIDRUG RESISTANCE PROTEIN MDTA"/>
    <property type="match status" value="1"/>
</dbReference>
<dbReference type="NCBIfam" id="TIGR01730">
    <property type="entry name" value="RND_mfp"/>
    <property type="match status" value="1"/>
</dbReference>
<feature type="domain" description="CusB-like beta-barrel" evidence="3">
    <location>
        <begin position="158"/>
        <end position="227"/>
    </location>
</feature>
<dbReference type="Gene3D" id="2.40.50.100">
    <property type="match status" value="1"/>
</dbReference>
<evidence type="ECO:0000313" key="5">
    <source>
        <dbReference type="Proteomes" id="UP000027997"/>
    </source>
</evidence>
<feature type="coiled-coil region" evidence="2">
    <location>
        <begin position="42"/>
        <end position="93"/>
    </location>
</feature>
<protein>
    <recommendedName>
        <fullName evidence="3">CusB-like beta-barrel domain-containing protein</fullName>
    </recommendedName>
</protein>
<keyword evidence="2" id="KW-0175">Coiled coil</keyword>
<comment type="similarity">
    <text evidence="1">Belongs to the membrane fusion protein (MFP) (TC 8.A.1) family.</text>
</comment>